<name>A0AAN7Z6M1_9PEZI</name>
<evidence type="ECO:0000313" key="1">
    <source>
        <dbReference type="EMBL" id="KAK5630472.1"/>
    </source>
</evidence>
<gene>
    <name evidence="1" type="ORF">RRF57_006187</name>
</gene>
<comment type="caution">
    <text evidence="1">The sequence shown here is derived from an EMBL/GenBank/DDBJ whole genome shotgun (WGS) entry which is preliminary data.</text>
</comment>
<dbReference type="EMBL" id="JAWHQM010000016">
    <property type="protein sequence ID" value="KAK5630472.1"/>
    <property type="molecule type" value="Genomic_DNA"/>
</dbReference>
<evidence type="ECO:0000313" key="2">
    <source>
        <dbReference type="Proteomes" id="UP001305414"/>
    </source>
</evidence>
<organism evidence="1 2">
    <name type="scientific">Xylaria bambusicola</name>
    <dbReference type="NCBI Taxonomy" id="326684"/>
    <lineage>
        <taxon>Eukaryota</taxon>
        <taxon>Fungi</taxon>
        <taxon>Dikarya</taxon>
        <taxon>Ascomycota</taxon>
        <taxon>Pezizomycotina</taxon>
        <taxon>Sordariomycetes</taxon>
        <taxon>Xylariomycetidae</taxon>
        <taxon>Xylariales</taxon>
        <taxon>Xylariaceae</taxon>
        <taxon>Xylaria</taxon>
    </lineage>
</organism>
<sequence>MVLDVRSSYCERGSTYDEAESKPRVALDDMGGVVTTVVALAGEALVSLDLLAEGVFTAGEY</sequence>
<keyword evidence="2" id="KW-1185">Reference proteome</keyword>
<accession>A0AAN7Z6M1</accession>
<dbReference type="AlphaFoldDB" id="A0AAN7Z6M1"/>
<proteinExistence type="predicted"/>
<reference evidence="1 2" key="1">
    <citation type="submission" date="2023-10" db="EMBL/GenBank/DDBJ databases">
        <title>Draft genome sequence of Xylaria bambusicola isolate GMP-LS, the root and basal stem rot pathogen of sugarcane in Indonesia.</title>
        <authorList>
            <person name="Selvaraj P."/>
            <person name="Muralishankar V."/>
            <person name="Muruganantham S."/>
            <person name="Sp S."/>
            <person name="Haryani S."/>
            <person name="Lau K.J.X."/>
            <person name="Naqvi N.I."/>
        </authorList>
    </citation>
    <scope>NUCLEOTIDE SEQUENCE [LARGE SCALE GENOMIC DNA]</scope>
    <source>
        <strain evidence="1">GMP-LS</strain>
    </source>
</reference>
<protein>
    <submittedName>
        <fullName evidence="1">Uncharacterized protein</fullName>
    </submittedName>
</protein>
<dbReference type="Proteomes" id="UP001305414">
    <property type="component" value="Unassembled WGS sequence"/>
</dbReference>